<name>A0A7J5DF18_9ACTN</name>
<keyword evidence="2" id="KW-0472">Membrane</keyword>
<accession>A0A7J5DF18</accession>
<dbReference type="AlphaFoldDB" id="A0A7J5DF18"/>
<evidence type="ECO:0000256" key="1">
    <source>
        <dbReference type="SAM" id="MobiDB-lite"/>
    </source>
</evidence>
<keyword evidence="2" id="KW-0812">Transmembrane</keyword>
<protein>
    <recommendedName>
        <fullName evidence="5">MFS transporter</fullName>
    </recommendedName>
</protein>
<evidence type="ECO:0008006" key="5">
    <source>
        <dbReference type="Google" id="ProtNLM"/>
    </source>
</evidence>
<proteinExistence type="predicted"/>
<comment type="caution">
    <text evidence="3">The sequence shown here is derived from an EMBL/GenBank/DDBJ whole genome shotgun (WGS) entry which is preliminary data.</text>
</comment>
<dbReference type="EMBL" id="WBKG01000013">
    <property type="protein sequence ID" value="KAB1987471.1"/>
    <property type="molecule type" value="Genomic_DNA"/>
</dbReference>
<evidence type="ECO:0000313" key="4">
    <source>
        <dbReference type="Proteomes" id="UP000442990"/>
    </source>
</evidence>
<dbReference type="SUPFAM" id="SSF103473">
    <property type="entry name" value="MFS general substrate transporter"/>
    <property type="match status" value="1"/>
</dbReference>
<keyword evidence="4" id="KW-1185">Reference proteome</keyword>
<evidence type="ECO:0000313" key="3">
    <source>
        <dbReference type="EMBL" id="KAB1987471.1"/>
    </source>
</evidence>
<sequence>MRIISNTERRSRGFLNPIIGAVTYERIPPDLVGRVRGIGEALTWAGIPLGGLLGGAAAAGAGLAPVLVSAGVVYFLTTNLTGLRPEWREMDRHRGKGRGERSLPAASAKPAPSAS</sequence>
<organism evidence="3 4">
    <name type="scientific">Streptomyces triticiradicis</name>
    <dbReference type="NCBI Taxonomy" id="2651189"/>
    <lineage>
        <taxon>Bacteria</taxon>
        <taxon>Bacillati</taxon>
        <taxon>Actinomycetota</taxon>
        <taxon>Actinomycetes</taxon>
        <taxon>Kitasatosporales</taxon>
        <taxon>Streptomycetaceae</taxon>
        <taxon>Streptomyces</taxon>
    </lineage>
</organism>
<dbReference type="InterPro" id="IPR036259">
    <property type="entry name" value="MFS_trans_sf"/>
</dbReference>
<dbReference type="RefSeq" id="WP_151470224.1">
    <property type="nucleotide sequence ID" value="NZ_WBKG01000013.1"/>
</dbReference>
<reference evidence="3 4" key="1">
    <citation type="submission" date="2019-09" db="EMBL/GenBank/DDBJ databases">
        <title>Isolation and identification of active actinomycetes.</title>
        <authorList>
            <person name="Yu Z."/>
            <person name="Han C."/>
            <person name="Yu B."/>
        </authorList>
    </citation>
    <scope>NUCLEOTIDE SEQUENCE [LARGE SCALE GENOMIC DNA]</scope>
    <source>
        <strain evidence="3 4">NEAU-H2</strain>
    </source>
</reference>
<feature type="transmembrane region" description="Helical" evidence="2">
    <location>
        <begin position="52"/>
        <end position="76"/>
    </location>
</feature>
<keyword evidence="2" id="KW-1133">Transmembrane helix</keyword>
<feature type="compositionally biased region" description="Basic and acidic residues" evidence="1">
    <location>
        <begin position="87"/>
        <end position="101"/>
    </location>
</feature>
<feature type="compositionally biased region" description="Low complexity" evidence="1">
    <location>
        <begin position="104"/>
        <end position="115"/>
    </location>
</feature>
<dbReference type="Proteomes" id="UP000442990">
    <property type="component" value="Unassembled WGS sequence"/>
</dbReference>
<feature type="region of interest" description="Disordered" evidence="1">
    <location>
        <begin position="87"/>
        <end position="115"/>
    </location>
</feature>
<evidence type="ECO:0000256" key="2">
    <source>
        <dbReference type="SAM" id="Phobius"/>
    </source>
</evidence>
<gene>
    <name evidence="3" type="ORF">F8144_17245</name>
</gene>